<dbReference type="Proteomes" id="UP000694383">
    <property type="component" value="Unplaced"/>
</dbReference>
<evidence type="ECO:0000313" key="12">
    <source>
        <dbReference type="Ensembl" id="ENSOSIP00000003267.1"/>
    </source>
</evidence>
<comment type="similarity">
    <text evidence="3">Belongs to the glycosyl hydrolase 2 family.</text>
</comment>
<dbReference type="Pfam" id="PF22666">
    <property type="entry name" value="Glyco_hydro_2_N2"/>
    <property type="match status" value="1"/>
</dbReference>
<name>A0A8C7WTV1_9TELE</name>
<keyword evidence="7" id="KW-0325">Glycoprotein</keyword>
<feature type="domain" description="Beta-mannosidase-like galactose-binding" evidence="11">
    <location>
        <begin position="12"/>
        <end position="144"/>
    </location>
</feature>
<keyword evidence="6" id="KW-0378">Hydrolase</keyword>
<dbReference type="GO" id="GO:0004567">
    <property type="term" value="F:beta-mannosidase activity"/>
    <property type="evidence" value="ECO:0007669"/>
    <property type="project" value="UniProtKB-EC"/>
</dbReference>
<sequence length="255" mass="29154">IPEKLKLLPPFQDPYFRFNDVSYRWIALENWTYSTTFAASAQQEVELIFDGVDTVASITLNGNLVGKTDNMFRRYVTDNLLQVQFLSPVVYASERSKAHQSYRVPPQCPPDVQKGECHVNFIRKEQSSFSWDWGPSFPTMGLWRDVRLEGFDALQLQQLSYLPLYSRFHLILFLTGNRLNWIVHKKLNSTTNHVRMVSTLPHSKKALVPMPAGSFLCGVCMFWHECGGFPPQSNNLLHRLTTEKGGLRAGMPSLA</sequence>
<dbReference type="Gene3D" id="2.60.120.260">
    <property type="entry name" value="Galactose-binding domain-like"/>
    <property type="match status" value="1"/>
</dbReference>
<dbReference type="GO" id="GO:0005764">
    <property type="term" value="C:lysosome"/>
    <property type="evidence" value="ECO:0007669"/>
    <property type="project" value="UniProtKB-SubCell"/>
</dbReference>
<proteinExistence type="inferred from homology"/>
<evidence type="ECO:0000256" key="10">
    <source>
        <dbReference type="ARBA" id="ARBA00033445"/>
    </source>
</evidence>
<evidence type="ECO:0000259" key="11">
    <source>
        <dbReference type="Pfam" id="PF22666"/>
    </source>
</evidence>
<dbReference type="GO" id="GO:0006516">
    <property type="term" value="P:glycoprotein catabolic process"/>
    <property type="evidence" value="ECO:0007669"/>
    <property type="project" value="TreeGrafter"/>
</dbReference>
<evidence type="ECO:0000256" key="8">
    <source>
        <dbReference type="ARBA" id="ARBA00023228"/>
    </source>
</evidence>
<keyword evidence="5" id="KW-0732">Signal</keyword>
<keyword evidence="13" id="KW-1185">Reference proteome</keyword>
<evidence type="ECO:0000313" key="13">
    <source>
        <dbReference type="Proteomes" id="UP000694383"/>
    </source>
</evidence>
<comment type="catalytic activity">
    <reaction evidence="1">
        <text>Hydrolysis of terminal, non-reducing beta-D-mannose residues in beta-D-mannosides.</text>
        <dbReference type="EC" id="3.2.1.25"/>
    </reaction>
</comment>
<dbReference type="AlphaFoldDB" id="A0A8C7WTV1"/>
<evidence type="ECO:0000256" key="6">
    <source>
        <dbReference type="ARBA" id="ARBA00022801"/>
    </source>
</evidence>
<organism evidence="12 13">
    <name type="scientific">Oryzias sinensis</name>
    <name type="common">Chinese medaka</name>
    <dbReference type="NCBI Taxonomy" id="183150"/>
    <lineage>
        <taxon>Eukaryota</taxon>
        <taxon>Metazoa</taxon>
        <taxon>Chordata</taxon>
        <taxon>Craniata</taxon>
        <taxon>Vertebrata</taxon>
        <taxon>Euteleostomi</taxon>
        <taxon>Actinopterygii</taxon>
        <taxon>Neopterygii</taxon>
        <taxon>Teleostei</taxon>
        <taxon>Neoteleostei</taxon>
        <taxon>Acanthomorphata</taxon>
        <taxon>Ovalentaria</taxon>
        <taxon>Atherinomorphae</taxon>
        <taxon>Beloniformes</taxon>
        <taxon>Adrianichthyidae</taxon>
        <taxon>Oryziinae</taxon>
        <taxon>Oryzias</taxon>
    </lineage>
</organism>
<evidence type="ECO:0000256" key="5">
    <source>
        <dbReference type="ARBA" id="ARBA00022729"/>
    </source>
</evidence>
<keyword evidence="8" id="KW-0458">Lysosome</keyword>
<dbReference type="InterPro" id="IPR008979">
    <property type="entry name" value="Galactose-bd-like_sf"/>
</dbReference>
<dbReference type="FunFam" id="2.60.120.260:FF:000060">
    <property type="entry name" value="Probable beta-mannosidase"/>
    <property type="match status" value="1"/>
</dbReference>
<reference evidence="12" key="2">
    <citation type="submission" date="2025-09" db="UniProtKB">
        <authorList>
            <consortium name="Ensembl"/>
        </authorList>
    </citation>
    <scope>IDENTIFICATION</scope>
</reference>
<dbReference type="PANTHER" id="PTHR43730:SF1">
    <property type="entry name" value="BETA-MANNOSIDASE"/>
    <property type="match status" value="1"/>
</dbReference>
<evidence type="ECO:0000256" key="7">
    <source>
        <dbReference type="ARBA" id="ARBA00023180"/>
    </source>
</evidence>
<evidence type="ECO:0000256" key="3">
    <source>
        <dbReference type="ARBA" id="ARBA00007401"/>
    </source>
</evidence>
<dbReference type="PANTHER" id="PTHR43730">
    <property type="entry name" value="BETA-MANNOSIDASE"/>
    <property type="match status" value="1"/>
</dbReference>
<evidence type="ECO:0000256" key="1">
    <source>
        <dbReference type="ARBA" id="ARBA00000829"/>
    </source>
</evidence>
<dbReference type="Ensembl" id="ENSOSIT00000003512.1">
    <property type="protein sequence ID" value="ENSOSIP00000003267.1"/>
    <property type="gene ID" value="ENSOSIG00000002144.1"/>
</dbReference>
<accession>A0A8C7WTV1</accession>
<protein>
    <recommendedName>
        <fullName evidence="4">beta-mannosidase</fullName>
        <ecNumber evidence="4">3.2.1.25</ecNumber>
    </recommendedName>
    <alternativeName>
        <fullName evidence="10">Mannanase</fullName>
    </alternativeName>
</protein>
<keyword evidence="9" id="KW-0326">Glycosidase</keyword>
<reference evidence="12" key="1">
    <citation type="submission" date="2025-08" db="UniProtKB">
        <authorList>
            <consortium name="Ensembl"/>
        </authorList>
    </citation>
    <scope>IDENTIFICATION</scope>
</reference>
<dbReference type="SUPFAM" id="SSF49785">
    <property type="entry name" value="Galactose-binding domain-like"/>
    <property type="match status" value="1"/>
</dbReference>
<evidence type="ECO:0000256" key="9">
    <source>
        <dbReference type="ARBA" id="ARBA00023295"/>
    </source>
</evidence>
<comment type="subcellular location">
    <subcellularLocation>
        <location evidence="2">Lysosome</location>
    </subcellularLocation>
</comment>
<evidence type="ECO:0000256" key="2">
    <source>
        <dbReference type="ARBA" id="ARBA00004371"/>
    </source>
</evidence>
<dbReference type="GeneTree" id="ENSGT00390000001670"/>
<dbReference type="InterPro" id="IPR054593">
    <property type="entry name" value="Beta-mannosidase-like_N2"/>
</dbReference>
<dbReference type="EC" id="3.2.1.25" evidence="4"/>
<dbReference type="InterPro" id="IPR050887">
    <property type="entry name" value="Beta-mannosidase_GH2"/>
</dbReference>
<evidence type="ECO:0000256" key="4">
    <source>
        <dbReference type="ARBA" id="ARBA00012754"/>
    </source>
</evidence>